<dbReference type="Pfam" id="PF01210">
    <property type="entry name" value="NAD_Gly3P_dh_N"/>
    <property type="match status" value="1"/>
</dbReference>
<dbReference type="Gene3D" id="1.10.1040.10">
    <property type="entry name" value="N-(1-d-carboxylethyl)-l-norvaline Dehydrogenase, domain 2"/>
    <property type="match status" value="1"/>
</dbReference>
<dbReference type="EMBL" id="UINC01003567">
    <property type="protein sequence ID" value="SVA07447.1"/>
    <property type="molecule type" value="Genomic_DNA"/>
</dbReference>
<dbReference type="AlphaFoldDB" id="A0A381SYH5"/>
<comment type="similarity">
    <text evidence="1">Belongs to the NAD-dependent glycerol-3-phosphate dehydrogenase family.</text>
</comment>
<evidence type="ECO:0000259" key="4">
    <source>
        <dbReference type="Pfam" id="PF01210"/>
    </source>
</evidence>
<dbReference type="PRINTS" id="PR00077">
    <property type="entry name" value="GPDHDRGNASE"/>
</dbReference>
<dbReference type="InterPro" id="IPR013328">
    <property type="entry name" value="6PGD_dom2"/>
</dbReference>
<organism evidence="6">
    <name type="scientific">marine metagenome</name>
    <dbReference type="NCBI Taxonomy" id="408172"/>
    <lineage>
        <taxon>unclassified sequences</taxon>
        <taxon>metagenomes</taxon>
        <taxon>ecological metagenomes</taxon>
    </lineage>
</organism>
<dbReference type="FunFam" id="3.40.50.720:FF:000019">
    <property type="entry name" value="Glycerol-3-phosphate dehydrogenase [NAD(P)+]"/>
    <property type="match status" value="1"/>
</dbReference>
<keyword evidence="2" id="KW-0560">Oxidoreductase</keyword>
<dbReference type="SUPFAM" id="SSF51735">
    <property type="entry name" value="NAD(P)-binding Rossmann-fold domains"/>
    <property type="match status" value="1"/>
</dbReference>
<dbReference type="NCBIfam" id="NF000942">
    <property type="entry name" value="PRK00094.1-4"/>
    <property type="match status" value="1"/>
</dbReference>
<evidence type="ECO:0008006" key="7">
    <source>
        <dbReference type="Google" id="ProtNLM"/>
    </source>
</evidence>
<evidence type="ECO:0000256" key="2">
    <source>
        <dbReference type="ARBA" id="ARBA00023002"/>
    </source>
</evidence>
<dbReference type="GO" id="GO:0047952">
    <property type="term" value="F:glycerol-3-phosphate dehydrogenase [NAD(P)+] activity"/>
    <property type="evidence" value="ECO:0007669"/>
    <property type="project" value="TreeGrafter"/>
</dbReference>
<dbReference type="GO" id="GO:0046168">
    <property type="term" value="P:glycerol-3-phosphate catabolic process"/>
    <property type="evidence" value="ECO:0007669"/>
    <property type="project" value="InterPro"/>
</dbReference>
<dbReference type="GO" id="GO:0005975">
    <property type="term" value="P:carbohydrate metabolic process"/>
    <property type="evidence" value="ECO:0007669"/>
    <property type="project" value="InterPro"/>
</dbReference>
<dbReference type="SUPFAM" id="SSF48179">
    <property type="entry name" value="6-phosphogluconate dehydrogenase C-terminal domain-like"/>
    <property type="match status" value="1"/>
</dbReference>
<dbReference type="InterPro" id="IPR008927">
    <property type="entry name" value="6-PGluconate_DH-like_C_sf"/>
</dbReference>
<feature type="domain" description="Glycerol-3-phosphate dehydrogenase NAD-dependent N-terminal" evidence="4">
    <location>
        <begin position="4"/>
        <end position="159"/>
    </location>
</feature>
<dbReference type="InterPro" id="IPR006109">
    <property type="entry name" value="G3P_DH_NAD-dep_C"/>
</dbReference>
<dbReference type="NCBIfam" id="NF000940">
    <property type="entry name" value="PRK00094.1-2"/>
    <property type="match status" value="1"/>
</dbReference>
<evidence type="ECO:0000259" key="5">
    <source>
        <dbReference type="Pfam" id="PF07479"/>
    </source>
</evidence>
<dbReference type="InterPro" id="IPR011128">
    <property type="entry name" value="G3P_DH_NAD-dep_N"/>
</dbReference>
<reference evidence="6" key="1">
    <citation type="submission" date="2018-05" db="EMBL/GenBank/DDBJ databases">
        <authorList>
            <person name="Lanie J.A."/>
            <person name="Ng W.-L."/>
            <person name="Kazmierczak K.M."/>
            <person name="Andrzejewski T.M."/>
            <person name="Davidsen T.M."/>
            <person name="Wayne K.J."/>
            <person name="Tettelin H."/>
            <person name="Glass J.I."/>
            <person name="Rusch D."/>
            <person name="Podicherti R."/>
            <person name="Tsui H.-C.T."/>
            <person name="Winkler M.E."/>
        </authorList>
    </citation>
    <scope>NUCLEOTIDE SEQUENCE</scope>
</reference>
<dbReference type="PANTHER" id="PTHR11728:SF1">
    <property type="entry name" value="GLYCEROL-3-PHOSPHATE DEHYDROGENASE [NAD(+)] 2, CHLOROPLASTIC"/>
    <property type="match status" value="1"/>
</dbReference>
<dbReference type="HAMAP" id="MF_00394">
    <property type="entry name" value="NAD_Glyc3P_dehydrog"/>
    <property type="match status" value="1"/>
</dbReference>
<dbReference type="Pfam" id="PF07479">
    <property type="entry name" value="NAD_Gly3P_dh_C"/>
    <property type="match status" value="1"/>
</dbReference>
<dbReference type="PIRSF" id="PIRSF000114">
    <property type="entry name" value="Glycerol-3-P_dh"/>
    <property type="match status" value="1"/>
</dbReference>
<evidence type="ECO:0000256" key="3">
    <source>
        <dbReference type="ARBA" id="ARBA00023027"/>
    </source>
</evidence>
<evidence type="ECO:0000313" key="6">
    <source>
        <dbReference type="EMBL" id="SVA07447.1"/>
    </source>
</evidence>
<dbReference type="FunFam" id="1.10.1040.10:FF:000001">
    <property type="entry name" value="Glycerol-3-phosphate dehydrogenase [NAD(P)+]"/>
    <property type="match status" value="1"/>
</dbReference>
<dbReference type="GO" id="GO:0051287">
    <property type="term" value="F:NAD binding"/>
    <property type="evidence" value="ECO:0007669"/>
    <property type="project" value="InterPro"/>
</dbReference>
<dbReference type="PANTHER" id="PTHR11728">
    <property type="entry name" value="GLYCEROL-3-PHOSPHATE DEHYDROGENASE"/>
    <property type="match status" value="1"/>
</dbReference>
<dbReference type="InterPro" id="IPR006168">
    <property type="entry name" value="G3P_DH_NAD-dep"/>
</dbReference>
<accession>A0A381SYH5</accession>
<protein>
    <recommendedName>
        <fullName evidence="7">Glycerol-3-phosphate dehydrogenase NAD-dependent N-terminal domain-containing protein</fullName>
    </recommendedName>
</protein>
<evidence type="ECO:0000256" key="1">
    <source>
        <dbReference type="ARBA" id="ARBA00011009"/>
    </source>
</evidence>
<dbReference type="GO" id="GO:0005829">
    <property type="term" value="C:cytosol"/>
    <property type="evidence" value="ECO:0007669"/>
    <property type="project" value="TreeGrafter"/>
</dbReference>
<feature type="domain" description="Glycerol-3-phosphate dehydrogenase NAD-dependent C-terminal" evidence="5">
    <location>
        <begin position="179"/>
        <end position="319"/>
    </location>
</feature>
<sequence>MTTKVAFLGCGSWGAALGQVLAEKNVPITMWHRDSKIVKKMCTTRKHYLIPSLSIHNDITITSQLSNALNDADIVVLAIPSQSIRSLLRTTKSFLRNSSYIVNVAKGIENGTLMTMSEVIYDELHILPNVITLSGPSHAEEVIEGHPTTLVSASSDSQSAQYVQQLFSNDRLRVYTSKDIRGVELGGSIKNVVAIAAGFCDGTGYGDNTKAALMTRGIKEISRLGLHLGAKPDTFSGLSGIGDLIVTCSSKYSRNRKVGEEIGRGEILENILAGTHMIPEGVQTALSVHQLSKKVNIEMPICEAVYNVLFKKKNPQKSVHSLMTRDLKPEYLE</sequence>
<name>A0A381SYH5_9ZZZZ</name>
<proteinExistence type="inferred from homology"/>
<keyword evidence="3" id="KW-0520">NAD</keyword>
<gene>
    <name evidence="6" type="ORF">METZ01_LOCUS60301</name>
</gene>
<dbReference type="Gene3D" id="3.40.50.720">
    <property type="entry name" value="NAD(P)-binding Rossmann-like Domain"/>
    <property type="match status" value="1"/>
</dbReference>
<dbReference type="InterPro" id="IPR036291">
    <property type="entry name" value="NAD(P)-bd_dom_sf"/>
</dbReference>